<dbReference type="Gene3D" id="3.40.50.720">
    <property type="entry name" value="NAD(P)-binding Rossmann-like Domain"/>
    <property type="match status" value="1"/>
</dbReference>
<name>A0A1M4Y7C0_9BACE</name>
<dbReference type="InterPro" id="IPR050463">
    <property type="entry name" value="Gfo/Idh/MocA_oxidrdct_glycsds"/>
</dbReference>
<organism evidence="3 4">
    <name type="scientific">Bacteroides faecichinchillae</name>
    <dbReference type="NCBI Taxonomy" id="871325"/>
    <lineage>
        <taxon>Bacteria</taxon>
        <taxon>Pseudomonadati</taxon>
        <taxon>Bacteroidota</taxon>
        <taxon>Bacteroidia</taxon>
        <taxon>Bacteroidales</taxon>
        <taxon>Bacteroidaceae</taxon>
        <taxon>Bacteroides</taxon>
    </lineage>
</organism>
<sequence length="435" mass="49236">MTTRREFLKKMGVMTATGLVIPSILTDNSLFARTVAANDQVNIALIGCRSMGWSDLNDFLIHPEINCIALCDIDKGILENRASELEKRTNKKPELYGDYRKLLDRKDIDAVIIGTPDHWHCLQLVDACSAGKDVYVEKPLANSIAECDVMVAAAKKYNRVVQVGQQQRSGNHWHEMKSYIDSGKLGKIAKVNVWANFGYAAILDSVPDSSAPEGVDFDTWLGPAPQRTFNEKRFHGSWRMFWDYGGGLLTDWGVHLIDMALWGMNVKGMPKRVLSSGGNFAFPNNYAETFDTMSVIYEYDDFTIQWSNVTVEMGPYGRNYGVEFVGTNGTLVANRESWEVYPFQNRIEAVKSMPNYQDHKDHVTNFLDCMKKREMNTACTIENGSLCAKYAHLGNISARVKSALVYDDVKKSFNNNEANKLIKPDYRKPWRFPKL</sequence>
<dbReference type="Pfam" id="PF19051">
    <property type="entry name" value="GFO_IDH_MocA_C2"/>
    <property type="match status" value="1"/>
</dbReference>
<dbReference type="Pfam" id="PF01408">
    <property type="entry name" value="GFO_IDH_MocA"/>
    <property type="match status" value="1"/>
</dbReference>
<feature type="domain" description="Gfo/Idh/MocA-like oxidoreductase bacterial type C-terminal" evidence="2">
    <location>
        <begin position="174"/>
        <end position="431"/>
    </location>
</feature>
<dbReference type="SUPFAM" id="SSF55347">
    <property type="entry name" value="Glyceraldehyde-3-phosphate dehydrogenase-like, C-terminal domain"/>
    <property type="match status" value="1"/>
</dbReference>
<dbReference type="Proteomes" id="UP000184436">
    <property type="component" value="Unassembled WGS sequence"/>
</dbReference>
<dbReference type="PANTHER" id="PTHR43818">
    <property type="entry name" value="BCDNA.GH03377"/>
    <property type="match status" value="1"/>
</dbReference>
<evidence type="ECO:0000259" key="1">
    <source>
        <dbReference type="Pfam" id="PF01408"/>
    </source>
</evidence>
<feature type="domain" description="Gfo/Idh/MocA-like oxidoreductase N-terminal" evidence="1">
    <location>
        <begin position="41"/>
        <end position="164"/>
    </location>
</feature>
<dbReference type="PANTHER" id="PTHR43818:SF5">
    <property type="entry name" value="OXIDOREDUCTASE FAMILY PROTEIN"/>
    <property type="match status" value="1"/>
</dbReference>
<gene>
    <name evidence="3" type="ORF">SAMN05444349_1108</name>
</gene>
<evidence type="ECO:0000313" key="3">
    <source>
        <dbReference type="EMBL" id="SHF01707.1"/>
    </source>
</evidence>
<dbReference type="InterPro" id="IPR006311">
    <property type="entry name" value="TAT_signal"/>
</dbReference>
<dbReference type="OrthoDB" id="9795543at2"/>
<dbReference type="RefSeq" id="WP_025074464.1">
    <property type="nucleotide sequence ID" value="NZ_FQVD01000010.1"/>
</dbReference>
<dbReference type="PROSITE" id="PS51318">
    <property type="entry name" value="TAT"/>
    <property type="match status" value="1"/>
</dbReference>
<dbReference type="Gene3D" id="3.30.360.10">
    <property type="entry name" value="Dihydrodipicolinate Reductase, domain 2"/>
    <property type="match status" value="1"/>
</dbReference>
<evidence type="ECO:0000259" key="2">
    <source>
        <dbReference type="Pfam" id="PF19051"/>
    </source>
</evidence>
<evidence type="ECO:0000313" key="4">
    <source>
        <dbReference type="Proteomes" id="UP000184436"/>
    </source>
</evidence>
<dbReference type="AlphaFoldDB" id="A0A1M4Y7C0"/>
<dbReference type="InterPro" id="IPR036291">
    <property type="entry name" value="NAD(P)-bd_dom_sf"/>
</dbReference>
<dbReference type="InterPro" id="IPR043906">
    <property type="entry name" value="Gfo/Idh/MocA_OxRdtase_bact_C"/>
</dbReference>
<dbReference type="InterPro" id="IPR000683">
    <property type="entry name" value="Gfo/Idh/MocA-like_OxRdtase_N"/>
</dbReference>
<keyword evidence="4" id="KW-1185">Reference proteome</keyword>
<proteinExistence type="predicted"/>
<protein>
    <submittedName>
        <fullName evidence="3">Predicted dehydrogenase</fullName>
    </submittedName>
</protein>
<dbReference type="STRING" id="871325.SAMN05444349_1108"/>
<accession>A0A1M4Y7C0</accession>
<dbReference type="GO" id="GO:0000166">
    <property type="term" value="F:nucleotide binding"/>
    <property type="evidence" value="ECO:0007669"/>
    <property type="project" value="InterPro"/>
</dbReference>
<dbReference type="SUPFAM" id="SSF51735">
    <property type="entry name" value="NAD(P)-binding Rossmann-fold domains"/>
    <property type="match status" value="1"/>
</dbReference>
<reference evidence="3 4" key="1">
    <citation type="submission" date="2016-11" db="EMBL/GenBank/DDBJ databases">
        <authorList>
            <person name="Jaros S."/>
            <person name="Januszkiewicz K."/>
            <person name="Wedrychowicz H."/>
        </authorList>
    </citation>
    <scope>NUCLEOTIDE SEQUENCE [LARGE SCALE GENOMIC DNA]</scope>
    <source>
        <strain evidence="3 4">DSM 26883</strain>
    </source>
</reference>
<dbReference type="EMBL" id="FQVD01000010">
    <property type="protein sequence ID" value="SHF01707.1"/>
    <property type="molecule type" value="Genomic_DNA"/>
</dbReference>